<dbReference type="Proteomes" id="UP001344632">
    <property type="component" value="Unassembled WGS sequence"/>
</dbReference>
<feature type="domain" description="Copper amine oxidase-like N-terminal" evidence="2">
    <location>
        <begin position="35"/>
        <end position="81"/>
    </location>
</feature>
<accession>A0ABU6GW42</accession>
<feature type="domain" description="Phytase-like" evidence="3">
    <location>
        <begin position="102"/>
        <end position="456"/>
    </location>
</feature>
<dbReference type="Pfam" id="PF07833">
    <property type="entry name" value="Cu_amine_oxidN1"/>
    <property type="match status" value="1"/>
</dbReference>
<sequence>MTKKWFIAAITALTVGSALLPSVHAASPEVQYSANGQAFTPSTAAIEEQGRLFLPVRDLANLLGKYVDWDDVSKMALFSDKPKLTGTYTLHQKDLAENIKFGIGSSLTHIPGDPDNVFYTTADRGPNGEVDVNGTTRRTFPLPNYTPTIYKIQLEQGQINILDTIPLKINGKDPVTGTNLITGLPNLKSRDEVPYDKAAEKVISYDPYGLDVEGLTYNPQDDTFWISDEYGPYLVQVKRDGTMLQRIAPKGISAELNTAALPLKDNLPAVYLTRRQNRGAEAVGITPDGKWMFMAMQSPLRNPDKSVDNSRTLRILKIDLSTLKPVAEYAYITEDANQYKDLKQSDIVISDMFVVNENTLLIDERDKNAGDAAQLKKIFSIDLKNATNILGQYDDTAKAGKTLEQLSLNEVRQAGIQTPVKRTVLDAVEFKYPNEKIEGISLVNGHTLVIVNDNDFGVTDPDSKENGTDLWTFELPYNIK</sequence>
<dbReference type="RefSeq" id="WP_326090165.1">
    <property type="nucleotide sequence ID" value="NZ_JARLKZ010000016.1"/>
</dbReference>
<feature type="signal peptide" evidence="1">
    <location>
        <begin position="1"/>
        <end position="25"/>
    </location>
</feature>
<evidence type="ECO:0000313" key="4">
    <source>
        <dbReference type="EMBL" id="MEC0242392.1"/>
    </source>
</evidence>
<evidence type="ECO:0000256" key="1">
    <source>
        <dbReference type="SAM" id="SignalP"/>
    </source>
</evidence>
<evidence type="ECO:0000259" key="2">
    <source>
        <dbReference type="Pfam" id="PF07833"/>
    </source>
</evidence>
<gene>
    <name evidence="4" type="ORF">P4H66_21520</name>
</gene>
<keyword evidence="1" id="KW-0732">Signal</keyword>
<name>A0ABU6GW42_9BACL</name>
<protein>
    <submittedName>
        <fullName evidence="4">Esterase-like activity of phytase family protein</fullName>
    </submittedName>
</protein>
<proteinExistence type="predicted"/>
<reference evidence="4 5" key="1">
    <citation type="submission" date="2023-03" db="EMBL/GenBank/DDBJ databases">
        <title>Bacillus Genome Sequencing.</title>
        <authorList>
            <person name="Dunlap C."/>
        </authorList>
    </citation>
    <scope>NUCLEOTIDE SEQUENCE [LARGE SCALE GENOMIC DNA]</scope>
    <source>
        <strain evidence="4 5">BD-525</strain>
    </source>
</reference>
<feature type="chain" id="PRO_5046787055" evidence="1">
    <location>
        <begin position="26"/>
        <end position="480"/>
    </location>
</feature>
<dbReference type="EMBL" id="JARLKZ010000016">
    <property type="protein sequence ID" value="MEC0242392.1"/>
    <property type="molecule type" value="Genomic_DNA"/>
</dbReference>
<evidence type="ECO:0000259" key="3">
    <source>
        <dbReference type="Pfam" id="PF13449"/>
    </source>
</evidence>
<dbReference type="SUPFAM" id="SSF63825">
    <property type="entry name" value="YWTD domain"/>
    <property type="match status" value="1"/>
</dbReference>
<keyword evidence="5" id="KW-1185">Reference proteome</keyword>
<dbReference type="PANTHER" id="PTHR37957">
    <property type="entry name" value="BLR7070 PROTEIN"/>
    <property type="match status" value="1"/>
</dbReference>
<comment type="caution">
    <text evidence="4">The sequence shown here is derived from an EMBL/GenBank/DDBJ whole genome shotgun (WGS) entry which is preliminary data.</text>
</comment>
<dbReference type="InterPro" id="IPR027372">
    <property type="entry name" value="Phytase-like_dom"/>
</dbReference>
<evidence type="ECO:0000313" key="5">
    <source>
        <dbReference type="Proteomes" id="UP001344632"/>
    </source>
</evidence>
<dbReference type="PANTHER" id="PTHR37957:SF1">
    <property type="entry name" value="PHYTASE-LIKE DOMAIN-CONTAINING PROTEIN"/>
    <property type="match status" value="1"/>
</dbReference>
<dbReference type="InterPro" id="IPR012854">
    <property type="entry name" value="Cu_amine_oxidase-like_N"/>
</dbReference>
<organism evidence="4 5">
    <name type="scientific">Paenibacillus dokdonensis</name>
    <dbReference type="NCBI Taxonomy" id="2567944"/>
    <lineage>
        <taxon>Bacteria</taxon>
        <taxon>Bacillati</taxon>
        <taxon>Bacillota</taxon>
        <taxon>Bacilli</taxon>
        <taxon>Bacillales</taxon>
        <taxon>Paenibacillaceae</taxon>
        <taxon>Paenibacillus</taxon>
    </lineage>
</organism>
<dbReference type="Pfam" id="PF13449">
    <property type="entry name" value="Phytase-like"/>
    <property type="match status" value="1"/>
</dbReference>